<evidence type="ECO:0000313" key="3">
    <source>
        <dbReference type="Proteomes" id="UP000249396"/>
    </source>
</evidence>
<name>A0A2W4QE06_9GAMM</name>
<protein>
    <submittedName>
        <fullName evidence="2">Uncharacterized protein</fullName>
    </submittedName>
</protein>
<keyword evidence="1" id="KW-1133">Transmembrane helix</keyword>
<evidence type="ECO:0000313" key="2">
    <source>
        <dbReference type="EMBL" id="PZN70555.1"/>
    </source>
</evidence>
<organism evidence="2 3">
    <name type="scientific">Candidatus Methylumidiphilus alinenensis</name>
    <dbReference type="NCBI Taxonomy" id="2202197"/>
    <lineage>
        <taxon>Bacteria</taxon>
        <taxon>Pseudomonadati</taxon>
        <taxon>Pseudomonadota</taxon>
        <taxon>Gammaproteobacteria</taxon>
        <taxon>Methylococcales</taxon>
        <taxon>Candidatus Methylumidiphilus</taxon>
    </lineage>
</organism>
<comment type="caution">
    <text evidence="2">The sequence shown here is derived from an EMBL/GenBank/DDBJ whole genome shotgun (WGS) entry which is preliminary data.</text>
</comment>
<feature type="transmembrane region" description="Helical" evidence="1">
    <location>
        <begin position="6"/>
        <end position="24"/>
    </location>
</feature>
<evidence type="ECO:0000256" key="1">
    <source>
        <dbReference type="SAM" id="Phobius"/>
    </source>
</evidence>
<dbReference type="AlphaFoldDB" id="A0A2W4QE06"/>
<keyword evidence="1" id="KW-0812">Transmembrane</keyword>
<keyword evidence="1" id="KW-0472">Membrane</keyword>
<reference evidence="2 3" key="1">
    <citation type="journal article" date="2018" name="Aquat. Microb. Ecol.">
        <title>Gammaproteobacterial methanotrophs dominate.</title>
        <authorList>
            <person name="Rissanen A.J."/>
            <person name="Saarenheimo J."/>
            <person name="Tiirola M."/>
            <person name="Peura S."/>
            <person name="Aalto S.L."/>
            <person name="Karvinen A."/>
            <person name="Nykanen H."/>
        </authorList>
    </citation>
    <scope>NUCLEOTIDE SEQUENCE [LARGE SCALE GENOMIC DNA]</scope>
    <source>
        <strain evidence="2">AMbin10</strain>
    </source>
</reference>
<dbReference type="Proteomes" id="UP000249396">
    <property type="component" value="Unassembled WGS sequence"/>
</dbReference>
<sequence length="137" mass="15181">MDHTKTVFAFIGFMLVGFLVIFFGRVSEEDKGEYGQLLVNYQIHTYARENCSKAIRTKLTQPLYMPTETKAEGANAVVLIWTSSLESPHAVICRYEQGKGVTEVKVDGVSIGPISIDISDNPASHAPGAWVEKHWGH</sequence>
<dbReference type="EMBL" id="QJPH01000551">
    <property type="protein sequence ID" value="PZN70555.1"/>
    <property type="molecule type" value="Genomic_DNA"/>
</dbReference>
<proteinExistence type="predicted"/>
<accession>A0A2W4QE06</accession>
<gene>
    <name evidence="2" type="ORF">DM484_28215</name>
</gene>